<proteinExistence type="predicted"/>
<gene>
    <name evidence="1" type="ORF">CYL18_13080</name>
</gene>
<dbReference type="Proteomes" id="UP000239663">
    <property type="component" value="Unassembled WGS sequence"/>
</dbReference>
<keyword evidence="2" id="KW-1185">Reference proteome</keyword>
<accession>A0A2S7MXR6</accession>
<sequence>MNWKTFITGAAAGFAAGYVVKELSNKKGMVSPEKVLTTIKTTLGDEGTNIRGSWIMMKPEKYTRNYLDYDVYKGGLTKVDGHESSQFEFIADANTGTILDIYQAG</sequence>
<protein>
    <recommendedName>
        <fullName evidence="3">PepSY domain-containing protein</fullName>
    </recommendedName>
</protein>
<organism evidence="1 2">
    <name type="scientific">Pradoshia eiseniae</name>
    <dbReference type="NCBI Taxonomy" id="2064768"/>
    <lineage>
        <taxon>Bacteria</taxon>
        <taxon>Bacillati</taxon>
        <taxon>Bacillota</taxon>
        <taxon>Bacilli</taxon>
        <taxon>Bacillales</taxon>
        <taxon>Bacillaceae</taxon>
        <taxon>Pradoshia</taxon>
    </lineage>
</organism>
<dbReference type="RefSeq" id="WP_104849976.1">
    <property type="nucleotide sequence ID" value="NZ_PKOZ01000008.1"/>
</dbReference>
<dbReference type="AlphaFoldDB" id="A0A2S7MXR6"/>
<dbReference type="EMBL" id="PKOZ01000008">
    <property type="protein sequence ID" value="PQD94594.1"/>
    <property type="molecule type" value="Genomic_DNA"/>
</dbReference>
<name>A0A2S7MXR6_9BACI</name>
<reference evidence="1 2" key="1">
    <citation type="submission" date="2017-12" db="EMBL/GenBank/DDBJ databases">
        <title>Taxonomic description and draft genome of Pradoshia cofamensis Gen. nov., sp. nov., a thermotolerant bacillale isolated from anterior gut of earthworm Eisenia fetida.</title>
        <authorList>
            <person name="Saha T."/>
            <person name="Chakraborty R."/>
        </authorList>
    </citation>
    <scope>NUCLEOTIDE SEQUENCE [LARGE SCALE GENOMIC DNA]</scope>
    <source>
        <strain evidence="1 2">EAG3</strain>
    </source>
</reference>
<dbReference type="OrthoDB" id="2989832at2"/>
<evidence type="ECO:0008006" key="3">
    <source>
        <dbReference type="Google" id="ProtNLM"/>
    </source>
</evidence>
<evidence type="ECO:0000313" key="2">
    <source>
        <dbReference type="Proteomes" id="UP000239663"/>
    </source>
</evidence>
<evidence type="ECO:0000313" key="1">
    <source>
        <dbReference type="EMBL" id="PQD94594.1"/>
    </source>
</evidence>
<comment type="caution">
    <text evidence="1">The sequence shown here is derived from an EMBL/GenBank/DDBJ whole genome shotgun (WGS) entry which is preliminary data.</text>
</comment>